<keyword evidence="5 12" id="KW-0378">Hydrolase</keyword>
<feature type="binding site" evidence="12">
    <location>
        <position position="472"/>
    </location>
    <ligand>
        <name>Zn(2+)</name>
        <dbReference type="ChEBI" id="CHEBI:29105"/>
        <label>2</label>
    </ligand>
</feature>
<feature type="binding site" evidence="12">
    <location>
        <position position="457"/>
    </location>
    <ligand>
        <name>Zn(2+)</name>
        <dbReference type="ChEBI" id="CHEBI:29105"/>
        <label>2</label>
    </ligand>
</feature>
<accession>A0A5J6N7F3</accession>
<evidence type="ECO:0000313" key="15">
    <source>
        <dbReference type="Proteomes" id="UP000325797"/>
    </source>
</evidence>
<feature type="domain" description="Helicase ATP-binding" evidence="13">
    <location>
        <begin position="218"/>
        <end position="384"/>
    </location>
</feature>
<dbReference type="InterPro" id="IPR041222">
    <property type="entry name" value="PriA_3primeBD"/>
</dbReference>
<dbReference type="GO" id="GO:1990077">
    <property type="term" value="C:primosome complex"/>
    <property type="evidence" value="ECO:0007669"/>
    <property type="project" value="UniProtKB-UniRule"/>
</dbReference>
<dbReference type="PROSITE" id="PS51192">
    <property type="entry name" value="HELICASE_ATP_BIND_1"/>
    <property type="match status" value="1"/>
</dbReference>
<dbReference type="InterPro" id="IPR041236">
    <property type="entry name" value="PriA_C"/>
</dbReference>
<name>A0A5J6N7F3_9PROT</name>
<dbReference type="OrthoDB" id="9759544at2"/>
<dbReference type="GO" id="GO:0006269">
    <property type="term" value="P:DNA replication, synthesis of primer"/>
    <property type="evidence" value="ECO:0007669"/>
    <property type="project" value="UniProtKB-KW"/>
</dbReference>
<feature type="binding site" evidence="12">
    <location>
        <position position="485"/>
    </location>
    <ligand>
        <name>Zn(2+)</name>
        <dbReference type="ChEBI" id="CHEBI:29105"/>
        <label>1</label>
    </ligand>
</feature>
<evidence type="ECO:0000256" key="6">
    <source>
        <dbReference type="ARBA" id="ARBA00022806"/>
    </source>
</evidence>
<comment type="catalytic activity">
    <reaction evidence="11 12">
        <text>ATP + H2O = ADP + phosphate + H(+)</text>
        <dbReference type="Rhea" id="RHEA:13065"/>
        <dbReference type="ChEBI" id="CHEBI:15377"/>
        <dbReference type="ChEBI" id="CHEBI:15378"/>
        <dbReference type="ChEBI" id="CHEBI:30616"/>
        <dbReference type="ChEBI" id="CHEBI:43474"/>
        <dbReference type="ChEBI" id="CHEBI:456216"/>
        <dbReference type="EC" id="5.6.2.4"/>
    </reaction>
</comment>
<comment type="catalytic activity">
    <reaction evidence="12">
        <text>Couples ATP hydrolysis with the unwinding of duplex DNA by translocating in the 3'-5' direction.</text>
        <dbReference type="EC" id="5.6.2.4"/>
    </reaction>
</comment>
<dbReference type="InterPro" id="IPR005259">
    <property type="entry name" value="PriA"/>
</dbReference>
<dbReference type="SMART" id="SM00490">
    <property type="entry name" value="HELICc"/>
    <property type="match status" value="1"/>
</dbReference>
<keyword evidence="4 12" id="KW-0547">Nucleotide-binding</keyword>
<keyword evidence="2 12" id="KW-0235">DNA replication</keyword>
<keyword evidence="3 12" id="KW-0479">Metal-binding</keyword>
<dbReference type="KEGG" id="hadh:FRZ61_46940"/>
<evidence type="ECO:0000256" key="3">
    <source>
        <dbReference type="ARBA" id="ARBA00022723"/>
    </source>
</evidence>
<evidence type="ECO:0000256" key="12">
    <source>
        <dbReference type="HAMAP-Rule" id="MF_00983"/>
    </source>
</evidence>
<feature type="binding site" evidence="12">
    <location>
        <position position="454"/>
    </location>
    <ligand>
        <name>Zn(2+)</name>
        <dbReference type="ChEBI" id="CHEBI:29105"/>
        <label>2</label>
    </ligand>
</feature>
<evidence type="ECO:0000256" key="1">
    <source>
        <dbReference type="ARBA" id="ARBA00022515"/>
    </source>
</evidence>
<organism evidence="14 15">
    <name type="scientific">Hypericibacter adhaerens</name>
    <dbReference type="NCBI Taxonomy" id="2602016"/>
    <lineage>
        <taxon>Bacteria</taxon>
        <taxon>Pseudomonadati</taxon>
        <taxon>Pseudomonadota</taxon>
        <taxon>Alphaproteobacteria</taxon>
        <taxon>Rhodospirillales</taxon>
        <taxon>Dongiaceae</taxon>
        <taxon>Hypericibacter</taxon>
    </lineage>
</organism>
<dbReference type="GO" id="GO:0005524">
    <property type="term" value="F:ATP binding"/>
    <property type="evidence" value="ECO:0007669"/>
    <property type="project" value="UniProtKB-UniRule"/>
</dbReference>
<feature type="binding site" evidence="12">
    <location>
        <position position="448"/>
    </location>
    <ligand>
        <name>Zn(2+)</name>
        <dbReference type="ChEBI" id="CHEBI:29105"/>
        <label>1</label>
    </ligand>
</feature>
<dbReference type="InterPro" id="IPR011545">
    <property type="entry name" value="DEAD/DEAH_box_helicase_dom"/>
</dbReference>
<dbReference type="NCBIfam" id="TIGR00595">
    <property type="entry name" value="priA"/>
    <property type="match status" value="1"/>
</dbReference>
<sequence length="736" mass="79535">MAESGTSSSPGRSGATQSVSVLLPLPLAGAYDYRVPPDLALEPGDFVIVPLGRRETVGVVWGEGSGELAPARLKDVTERLEAPRMPAAVRRFVDWVAGYSMAPPGAVLRMAMSVSAALEPPRALTGYRLCAGAALPARMTEARQRVVDTLKEGPARLLSELAREAGCSTGVIKGLVDAGAVETVELPARMSPPPPDWRLPGPSLEPAQAEAARSLREKVLAGGFSATLIDGVTGAGKTEVYFEAIAAALEAGRQVLVLLPEIALSAQWLQRFERRFGAKPAQWHSDLGSAERRWTWRAVAEGDVRLVVGARSALFLPFSDLGLIVVDEEHEAAFKQEDGVIYQARDMAVVRAHQSSFPVLLVSATPSLETVQNVANGRYGAVHLPDRHGGASLPRIATIDLRRDPPPRQSWISPPLRKALAETLAAGEQALLFLNRRGYAPLTLCRTCGHRLQCPNCTAWLVEHRFRGRLQCHHCGYMTELPPSCPACNATDSFAACGPGVERLAEEAVALHPEARLAVMTSDTVFSVRAAEEMVRRIQAHEVDLLIGTQIVAKGHHFPMLTLVGVVDADLGLGGGDLRAAERTYQLLHQVAGRAGRAERPGQVLLQTFDPGHPVMQALVGGDRDRFLAEEAEDRQRHGMPPFGRLAAVILSGDSAEAVDRLAREVAARAPHFDGVTVLGPAPAPLALLRGRHRRRFLMKCRRDLAPQPLLRDWLAPIKLSGSLRLQIDIDPYSFF</sequence>
<evidence type="ECO:0000256" key="11">
    <source>
        <dbReference type="ARBA" id="ARBA00048988"/>
    </source>
</evidence>
<dbReference type="GO" id="GO:0043138">
    <property type="term" value="F:3'-5' DNA helicase activity"/>
    <property type="evidence" value="ECO:0007669"/>
    <property type="project" value="UniProtKB-EC"/>
</dbReference>
<evidence type="ECO:0000256" key="7">
    <source>
        <dbReference type="ARBA" id="ARBA00022833"/>
    </source>
</evidence>
<dbReference type="Gene3D" id="3.40.50.300">
    <property type="entry name" value="P-loop containing nucleotide triphosphate hydrolases"/>
    <property type="match status" value="2"/>
</dbReference>
<reference evidence="14 15" key="1">
    <citation type="submission" date="2019-08" db="EMBL/GenBank/DDBJ databases">
        <title>Hyperibacter terrae gen. nov., sp. nov. and Hyperibacter viscosus sp. nov., two new members in the family Rhodospirillaceae isolated from the rhizosphere of Hypericum perforatum.</title>
        <authorList>
            <person name="Noviana Z."/>
        </authorList>
    </citation>
    <scope>NUCLEOTIDE SEQUENCE [LARGE SCALE GENOMIC DNA]</scope>
    <source>
        <strain evidence="14 15">R5959</strain>
    </source>
</reference>
<comment type="subunit">
    <text evidence="12">Component of the replication restart primosome.</text>
</comment>
<dbReference type="InterPro" id="IPR040498">
    <property type="entry name" value="PriA_CRR"/>
</dbReference>
<keyword evidence="9 12" id="KW-0238">DNA-binding</keyword>
<dbReference type="Gene3D" id="3.40.1440.60">
    <property type="entry name" value="PriA, 3(prime) DNA-binding domain"/>
    <property type="match status" value="1"/>
</dbReference>
<proteinExistence type="inferred from homology"/>
<dbReference type="EMBL" id="CP042582">
    <property type="protein sequence ID" value="QEX24753.1"/>
    <property type="molecule type" value="Genomic_DNA"/>
</dbReference>
<dbReference type="AlphaFoldDB" id="A0A5J6N7F3"/>
<dbReference type="FunFam" id="3.40.50.300:FF:000489">
    <property type="entry name" value="Primosome assembly protein PriA"/>
    <property type="match status" value="1"/>
</dbReference>
<dbReference type="RefSeq" id="WP_151120005.1">
    <property type="nucleotide sequence ID" value="NZ_CP042582.1"/>
</dbReference>
<dbReference type="GO" id="GO:0006310">
    <property type="term" value="P:DNA recombination"/>
    <property type="evidence" value="ECO:0007669"/>
    <property type="project" value="InterPro"/>
</dbReference>
<keyword evidence="1 12" id="KW-0639">Primosome</keyword>
<feature type="binding site" evidence="12">
    <location>
        <position position="475"/>
    </location>
    <ligand>
        <name>Zn(2+)</name>
        <dbReference type="ChEBI" id="CHEBI:29105"/>
        <label>2</label>
    </ligand>
</feature>
<dbReference type="NCBIfam" id="NF004070">
    <property type="entry name" value="PRK05580.2-2"/>
    <property type="match status" value="1"/>
</dbReference>
<dbReference type="InterPro" id="IPR042115">
    <property type="entry name" value="PriA_3primeBD_sf"/>
</dbReference>
<dbReference type="GO" id="GO:0016887">
    <property type="term" value="F:ATP hydrolysis activity"/>
    <property type="evidence" value="ECO:0007669"/>
    <property type="project" value="RHEA"/>
</dbReference>
<comment type="cofactor">
    <cofactor evidence="12">
        <name>Zn(2+)</name>
        <dbReference type="ChEBI" id="CHEBI:29105"/>
    </cofactor>
    <text evidence="12">Binds 2 zinc ions per subunit.</text>
</comment>
<dbReference type="PANTHER" id="PTHR30580">
    <property type="entry name" value="PRIMOSOMAL PROTEIN N"/>
    <property type="match status" value="1"/>
</dbReference>
<feature type="binding site" evidence="12">
    <location>
        <position position="445"/>
    </location>
    <ligand>
        <name>Zn(2+)</name>
        <dbReference type="ChEBI" id="CHEBI:29105"/>
        <label>1</label>
    </ligand>
</feature>
<dbReference type="EC" id="5.6.2.4" evidence="12"/>
<evidence type="ECO:0000259" key="13">
    <source>
        <dbReference type="PROSITE" id="PS51192"/>
    </source>
</evidence>
<dbReference type="InterPro" id="IPR027417">
    <property type="entry name" value="P-loop_NTPase"/>
</dbReference>
<dbReference type="GO" id="GO:0003677">
    <property type="term" value="F:DNA binding"/>
    <property type="evidence" value="ECO:0007669"/>
    <property type="project" value="UniProtKB-UniRule"/>
</dbReference>
<dbReference type="InterPro" id="IPR001650">
    <property type="entry name" value="Helicase_C-like"/>
</dbReference>
<evidence type="ECO:0000256" key="10">
    <source>
        <dbReference type="ARBA" id="ARBA00023235"/>
    </source>
</evidence>
<evidence type="ECO:0000256" key="2">
    <source>
        <dbReference type="ARBA" id="ARBA00022705"/>
    </source>
</evidence>
<comment type="function">
    <text evidence="12">Initiates the restart of stalled replication forks, which reloads the replicative helicase on sites other than the origin of replication. Recognizes and binds to abandoned replication forks and remodels them to uncover a helicase loading site. Promotes assembly of the primosome at these replication forks.</text>
</comment>
<keyword evidence="10 12" id="KW-0413">Isomerase</keyword>
<dbReference type="Pfam" id="PF00270">
    <property type="entry name" value="DEAD"/>
    <property type="match status" value="1"/>
</dbReference>
<dbReference type="SMART" id="SM00487">
    <property type="entry name" value="DEXDc"/>
    <property type="match status" value="1"/>
</dbReference>
<evidence type="ECO:0000256" key="5">
    <source>
        <dbReference type="ARBA" id="ARBA00022801"/>
    </source>
</evidence>
<dbReference type="GO" id="GO:0006302">
    <property type="term" value="P:double-strand break repair"/>
    <property type="evidence" value="ECO:0007669"/>
    <property type="project" value="InterPro"/>
</dbReference>
<keyword evidence="7 12" id="KW-0862">Zinc</keyword>
<dbReference type="CDD" id="cd17929">
    <property type="entry name" value="DEXHc_priA"/>
    <property type="match status" value="1"/>
</dbReference>
<keyword evidence="15" id="KW-1185">Reference proteome</keyword>
<dbReference type="Pfam" id="PF18319">
    <property type="entry name" value="Zn_ribbon_PriA"/>
    <property type="match status" value="1"/>
</dbReference>
<dbReference type="PANTHER" id="PTHR30580:SF0">
    <property type="entry name" value="PRIMOSOMAL PROTEIN N"/>
    <property type="match status" value="1"/>
</dbReference>
<evidence type="ECO:0000256" key="4">
    <source>
        <dbReference type="ARBA" id="ARBA00022741"/>
    </source>
</evidence>
<dbReference type="GO" id="GO:0006270">
    <property type="term" value="P:DNA replication initiation"/>
    <property type="evidence" value="ECO:0007669"/>
    <property type="project" value="TreeGrafter"/>
</dbReference>
<dbReference type="InterPro" id="IPR014001">
    <property type="entry name" value="Helicase_ATP-bd"/>
</dbReference>
<evidence type="ECO:0000256" key="9">
    <source>
        <dbReference type="ARBA" id="ARBA00023125"/>
    </source>
</evidence>
<dbReference type="GO" id="GO:0008270">
    <property type="term" value="F:zinc ion binding"/>
    <property type="evidence" value="ECO:0007669"/>
    <property type="project" value="UniProtKB-UniRule"/>
</dbReference>
<dbReference type="Pfam" id="PF17764">
    <property type="entry name" value="PriA_3primeBD"/>
    <property type="match status" value="1"/>
</dbReference>
<comment type="similarity">
    <text evidence="12">Belongs to the helicase family. PriA subfamily.</text>
</comment>
<gene>
    <name evidence="12 14" type="primary">priA</name>
    <name evidence="14" type="ORF">FRZ61_46940</name>
</gene>
<protein>
    <recommendedName>
        <fullName evidence="12">Replication restart protein PriA</fullName>
    </recommendedName>
    <alternativeName>
        <fullName evidence="12">ATP-dependent DNA helicase PriA</fullName>
        <ecNumber evidence="12">5.6.2.4</ecNumber>
    </alternativeName>
    <alternativeName>
        <fullName evidence="12">DNA 3'-5' helicase PriA</fullName>
    </alternativeName>
</protein>
<evidence type="ECO:0000313" key="14">
    <source>
        <dbReference type="EMBL" id="QEX24753.1"/>
    </source>
</evidence>
<dbReference type="Pfam" id="PF18074">
    <property type="entry name" value="PriA_C"/>
    <property type="match status" value="1"/>
</dbReference>
<feature type="binding site" evidence="12">
    <location>
        <position position="488"/>
    </location>
    <ligand>
        <name>Zn(2+)</name>
        <dbReference type="ChEBI" id="CHEBI:29105"/>
        <label>1</label>
    </ligand>
</feature>
<keyword evidence="6 12" id="KW-0347">Helicase</keyword>
<dbReference type="HAMAP" id="MF_00983">
    <property type="entry name" value="PriA"/>
    <property type="match status" value="1"/>
</dbReference>
<evidence type="ECO:0000256" key="8">
    <source>
        <dbReference type="ARBA" id="ARBA00022840"/>
    </source>
</evidence>
<dbReference type="SUPFAM" id="SSF52540">
    <property type="entry name" value="P-loop containing nucleoside triphosphate hydrolases"/>
    <property type="match status" value="2"/>
</dbReference>
<keyword evidence="8 12" id="KW-0067">ATP-binding</keyword>
<dbReference type="Proteomes" id="UP000325797">
    <property type="component" value="Chromosome"/>
</dbReference>